<accession>A0ABS6E5C9</accession>
<gene>
    <name evidence="2" type="ORF">KQI42_08885</name>
</gene>
<dbReference type="EMBL" id="JAHLPM010000006">
    <property type="protein sequence ID" value="MBU5438121.1"/>
    <property type="molecule type" value="Genomic_DNA"/>
</dbReference>
<keyword evidence="1" id="KW-0472">Membrane</keyword>
<protein>
    <recommendedName>
        <fullName evidence="4">Integral membrane protein</fullName>
    </recommendedName>
</protein>
<feature type="transmembrane region" description="Helical" evidence="1">
    <location>
        <begin position="298"/>
        <end position="320"/>
    </location>
</feature>
<evidence type="ECO:0000313" key="3">
    <source>
        <dbReference type="Proteomes" id="UP000749471"/>
    </source>
</evidence>
<feature type="transmembrane region" description="Helical" evidence="1">
    <location>
        <begin position="143"/>
        <end position="166"/>
    </location>
</feature>
<feature type="transmembrane region" description="Helical" evidence="1">
    <location>
        <begin position="87"/>
        <end position="106"/>
    </location>
</feature>
<proteinExistence type="predicted"/>
<dbReference type="Proteomes" id="UP000749471">
    <property type="component" value="Unassembled WGS sequence"/>
</dbReference>
<sequence length="397" mass="42426">MDSLLALTVLCLVFAIGDYISAKTKSIFSMMFVSSVILLVGFWIGLPKTIFQDAGLVNIGGLMIAFLITHMGTLMDFQDLKVQWKTVVISLFAVAGIGIFLFFVGTPILGREYAVVSAPPISGGIVAAIIMGDAAKAKGMETVAVFATLLVVVQGFFGFPVASLLLNKEAKRISKVYRENKSLQEAKAFKEVAATTCKHMNEKKKLISPLSKELQTPCILLAKLGLAAILGFKLADLTNGIINKYVMCLIIGIIGRETGFLEENIITKANSFGLAMVGLMAAIFGNLTLATPEMIVSLLWPLVGSLILGLIGITITSLLLSKPLNYSKEMAISIGVSALFGFPGTFIISNEVANAVGETEDEKQAILNEILPKMLVAGFMTVTISSVILAGFMVKLI</sequence>
<feature type="transmembrane region" description="Helical" evidence="1">
    <location>
        <begin position="113"/>
        <end position="131"/>
    </location>
</feature>
<dbReference type="InterPro" id="IPR049576">
    <property type="entry name" value="HDC-like"/>
</dbReference>
<feature type="transmembrane region" description="Helical" evidence="1">
    <location>
        <begin position="56"/>
        <end position="75"/>
    </location>
</feature>
<feature type="transmembrane region" description="Helical" evidence="1">
    <location>
        <begin position="370"/>
        <end position="394"/>
    </location>
</feature>
<keyword evidence="3" id="KW-1185">Reference proteome</keyword>
<comment type="caution">
    <text evidence="2">The sequence shown here is derived from an EMBL/GenBank/DDBJ whole genome shotgun (WGS) entry which is preliminary data.</text>
</comment>
<evidence type="ECO:0000313" key="2">
    <source>
        <dbReference type="EMBL" id="MBU5438121.1"/>
    </source>
</evidence>
<name>A0ABS6E5C9_9FIRM</name>
<dbReference type="RefSeq" id="WP_216518949.1">
    <property type="nucleotide sequence ID" value="NZ_JAHLPM010000006.1"/>
</dbReference>
<reference evidence="2 3" key="1">
    <citation type="submission" date="2021-06" db="EMBL/GenBank/DDBJ databases">
        <authorList>
            <person name="Sun Q."/>
            <person name="Li D."/>
        </authorList>
    </citation>
    <scope>NUCLEOTIDE SEQUENCE [LARGE SCALE GENOMIC DNA]</scope>
    <source>
        <strain evidence="2 3">MSJ-40</strain>
    </source>
</reference>
<dbReference type="CDD" id="cd21416">
    <property type="entry name" value="HDC_protein"/>
    <property type="match status" value="1"/>
</dbReference>
<evidence type="ECO:0008006" key="4">
    <source>
        <dbReference type="Google" id="ProtNLM"/>
    </source>
</evidence>
<feature type="transmembrane region" description="Helical" evidence="1">
    <location>
        <begin position="272"/>
        <end position="292"/>
    </location>
</feature>
<keyword evidence="1" id="KW-0812">Transmembrane</keyword>
<organism evidence="2 3">
    <name type="scientific">Tissierella simiarum</name>
    <dbReference type="NCBI Taxonomy" id="2841534"/>
    <lineage>
        <taxon>Bacteria</taxon>
        <taxon>Bacillati</taxon>
        <taxon>Bacillota</taxon>
        <taxon>Tissierellia</taxon>
        <taxon>Tissierellales</taxon>
        <taxon>Tissierellaceae</taxon>
        <taxon>Tissierella</taxon>
    </lineage>
</organism>
<keyword evidence="1" id="KW-1133">Transmembrane helix</keyword>
<evidence type="ECO:0000256" key="1">
    <source>
        <dbReference type="SAM" id="Phobius"/>
    </source>
</evidence>
<feature type="transmembrane region" description="Helical" evidence="1">
    <location>
        <begin position="27"/>
        <end position="44"/>
    </location>
</feature>
<feature type="transmembrane region" description="Helical" evidence="1">
    <location>
        <begin position="332"/>
        <end position="350"/>
    </location>
</feature>